<sequence length="347" mass="39979">MEKLSIIESTIKPENPTPRIFASVANELSKKTLPPLKPKDYENHAIKRVLGELYKGKDPSSVLTYIPRINIIDLARNPKAYLQKKARIIERIVTWRTKQAALRMADEIVNGSPDYKLQTRYNLFDRDSNIKKLVEANTPVNLLQEKGLDGTPIRHYIQLQIKDGSENYQFFDGHAVIKLSEQKNILLTKAQGRDLTRKEYISGGDYNITITGKIVSPYQDVYPTKEVMDLIKILKHKDVVTCQSPYLDMFEVNTILILSYDLPQAIGFSNVQNYTINAVFERNTEALKYEEGEKQKILSAKQMMQEEIAKREAWLAANPEQVVSKASLKDYLRKFNPKQFIQLQNWI</sequence>
<evidence type="ECO:0000313" key="3">
    <source>
        <dbReference type="Proteomes" id="UP000095591"/>
    </source>
</evidence>
<reference evidence="2 3" key="1">
    <citation type="submission" date="2015-09" db="EMBL/GenBank/DDBJ databases">
        <authorList>
            <consortium name="Pathogen Informatics"/>
        </authorList>
    </citation>
    <scope>NUCLEOTIDE SEQUENCE [LARGE SCALE GENOMIC DNA]</scope>
    <source>
        <strain evidence="2 3">2789STDY5608872</strain>
    </source>
</reference>
<dbReference type="Pfam" id="PF19512">
    <property type="entry name" value="DUF6046"/>
    <property type="match status" value="1"/>
</dbReference>
<feature type="domain" description="DUF6046" evidence="1">
    <location>
        <begin position="174"/>
        <end position="282"/>
    </location>
</feature>
<evidence type="ECO:0000259" key="1">
    <source>
        <dbReference type="Pfam" id="PF19512"/>
    </source>
</evidence>
<organism evidence="2 3">
    <name type="scientific">Parabacteroides distasonis</name>
    <dbReference type="NCBI Taxonomy" id="823"/>
    <lineage>
        <taxon>Bacteria</taxon>
        <taxon>Pseudomonadati</taxon>
        <taxon>Bacteroidota</taxon>
        <taxon>Bacteroidia</taxon>
        <taxon>Bacteroidales</taxon>
        <taxon>Tannerellaceae</taxon>
        <taxon>Parabacteroides</taxon>
    </lineage>
</organism>
<name>A0A173V6D1_PARDI</name>
<dbReference type="EMBL" id="CYXP01000006">
    <property type="protein sequence ID" value="CUN22882.1"/>
    <property type="molecule type" value="Genomic_DNA"/>
</dbReference>
<evidence type="ECO:0000313" key="2">
    <source>
        <dbReference type="EMBL" id="CUN22882.1"/>
    </source>
</evidence>
<dbReference type="RefSeq" id="WP_253282694.1">
    <property type="nucleotide sequence ID" value="NZ_CYXP01000006.1"/>
</dbReference>
<dbReference type="InterPro" id="IPR046109">
    <property type="entry name" value="DUF6046"/>
</dbReference>
<proteinExistence type="predicted"/>
<protein>
    <recommendedName>
        <fullName evidence="1">DUF6046 domain-containing protein</fullName>
    </recommendedName>
</protein>
<accession>A0A173V6D1</accession>
<dbReference type="Proteomes" id="UP000095591">
    <property type="component" value="Unassembled WGS sequence"/>
</dbReference>
<gene>
    <name evidence="2" type="ORF">ERS852429_02696</name>
</gene>
<dbReference type="AlphaFoldDB" id="A0A173V6D1"/>